<keyword evidence="2" id="KW-0378">Hydrolase</keyword>
<dbReference type="EMBL" id="VUYU01000014">
    <property type="protein sequence ID" value="NHZ35864.1"/>
    <property type="molecule type" value="Genomic_DNA"/>
</dbReference>
<dbReference type="PANTHER" id="PTHR43433">
    <property type="entry name" value="HYDROLASE, ALPHA/BETA FOLD FAMILY PROTEIN"/>
    <property type="match status" value="1"/>
</dbReference>
<gene>
    <name evidence="2" type="ORF">F0185_20065</name>
</gene>
<dbReference type="Pfam" id="PF00561">
    <property type="entry name" value="Abhydrolase_1"/>
    <property type="match status" value="1"/>
</dbReference>
<feature type="domain" description="AB hydrolase-1" evidence="1">
    <location>
        <begin position="46"/>
        <end position="237"/>
    </location>
</feature>
<organism evidence="2 3">
    <name type="scientific">Massilia rubra</name>
    <dbReference type="NCBI Taxonomy" id="2607910"/>
    <lineage>
        <taxon>Bacteria</taxon>
        <taxon>Pseudomonadati</taxon>
        <taxon>Pseudomonadota</taxon>
        <taxon>Betaproteobacteria</taxon>
        <taxon>Burkholderiales</taxon>
        <taxon>Oxalobacteraceae</taxon>
        <taxon>Telluria group</taxon>
        <taxon>Massilia</taxon>
    </lineage>
</organism>
<name>A0ABX0LMH6_9BURK</name>
<dbReference type="RefSeq" id="WP_167227460.1">
    <property type="nucleotide sequence ID" value="NZ_VUYU01000014.1"/>
</dbReference>
<dbReference type="PANTHER" id="PTHR43433:SF10">
    <property type="entry name" value="AB HYDROLASE-1 DOMAIN-CONTAINING PROTEIN"/>
    <property type="match status" value="1"/>
</dbReference>
<dbReference type="InterPro" id="IPR050471">
    <property type="entry name" value="AB_hydrolase"/>
</dbReference>
<dbReference type="SUPFAM" id="SSF53474">
    <property type="entry name" value="alpha/beta-Hydrolases"/>
    <property type="match status" value="1"/>
</dbReference>
<dbReference type="Proteomes" id="UP000785613">
    <property type="component" value="Unassembled WGS sequence"/>
</dbReference>
<dbReference type="GO" id="GO:0016787">
    <property type="term" value="F:hydrolase activity"/>
    <property type="evidence" value="ECO:0007669"/>
    <property type="project" value="UniProtKB-KW"/>
</dbReference>
<dbReference type="InterPro" id="IPR000073">
    <property type="entry name" value="AB_hydrolase_1"/>
</dbReference>
<protein>
    <submittedName>
        <fullName evidence="2">Alpha/beta fold hydrolase</fullName>
    </submittedName>
</protein>
<proteinExistence type="predicted"/>
<dbReference type="Gene3D" id="3.40.50.1820">
    <property type="entry name" value="alpha/beta hydrolase"/>
    <property type="match status" value="1"/>
</dbReference>
<comment type="caution">
    <text evidence="2">The sequence shown here is derived from an EMBL/GenBank/DDBJ whole genome shotgun (WGS) entry which is preliminary data.</text>
</comment>
<reference evidence="2 3" key="1">
    <citation type="submission" date="2019-09" db="EMBL/GenBank/DDBJ databases">
        <title>Taxonomy of Antarctic Massilia spp.: description of Massilia rubra sp. nov., Massilia aquatica sp. nov., Massilia mucilaginosa sp. nov., Massilia frigida sp. nov. isolated from streams, lakes and regoliths.</title>
        <authorList>
            <person name="Holochova P."/>
            <person name="Sedlacek I."/>
            <person name="Kralova S."/>
            <person name="Maslanova I."/>
            <person name="Busse H.-J."/>
            <person name="Stankova E."/>
            <person name="Vrbovska V."/>
            <person name="Kovarovic V."/>
            <person name="Bartak M."/>
            <person name="Svec P."/>
            <person name="Pantucek R."/>
        </authorList>
    </citation>
    <scope>NUCLEOTIDE SEQUENCE [LARGE SCALE GENOMIC DNA]</scope>
    <source>
        <strain evidence="2 3">CCM 8692</strain>
    </source>
</reference>
<evidence type="ECO:0000259" key="1">
    <source>
        <dbReference type="Pfam" id="PF00561"/>
    </source>
</evidence>
<sequence length="263" mass="27655">MRVGDLDLNVRSAGSGAPFLWAHGMSSSMQAEDALDLLQWRHFPASLRLVRYDARGHGGSPAGAPATWRELGQDMLALADAIGEHRFIAGGWSMGCAGALHAALQQPARVNGLVLFLPPTLWEARVAQAALYRRAIALAHTAGAARFARLVASQGAGLPSWLLEAAPHLAARRAPIPDPAAMLAQYEGAALSDLPPRAALAALSATPALIIGWAGDAAHPLASAEELHRLLPGSSLFIAQNYQGVLGIPARVRDFVQVCAVDR</sequence>
<evidence type="ECO:0000313" key="2">
    <source>
        <dbReference type="EMBL" id="NHZ35864.1"/>
    </source>
</evidence>
<keyword evidence="3" id="KW-1185">Reference proteome</keyword>
<evidence type="ECO:0000313" key="3">
    <source>
        <dbReference type="Proteomes" id="UP000785613"/>
    </source>
</evidence>
<dbReference type="InterPro" id="IPR029058">
    <property type="entry name" value="AB_hydrolase_fold"/>
</dbReference>
<accession>A0ABX0LMH6</accession>